<dbReference type="Proteomes" id="UP001152607">
    <property type="component" value="Unassembled WGS sequence"/>
</dbReference>
<evidence type="ECO:0000256" key="1">
    <source>
        <dbReference type="ARBA" id="ARBA00004123"/>
    </source>
</evidence>
<dbReference type="InterPro" id="IPR001138">
    <property type="entry name" value="Zn2Cys6_DnaBD"/>
</dbReference>
<feature type="domain" description="Zn(2)-C6 fungal-type" evidence="6">
    <location>
        <begin position="51"/>
        <end position="81"/>
    </location>
</feature>
<evidence type="ECO:0000256" key="2">
    <source>
        <dbReference type="ARBA" id="ARBA00022723"/>
    </source>
</evidence>
<dbReference type="PROSITE" id="PS00463">
    <property type="entry name" value="ZN2_CY6_FUNGAL_1"/>
    <property type="match status" value="1"/>
</dbReference>
<dbReference type="GO" id="GO:0006351">
    <property type="term" value="P:DNA-templated transcription"/>
    <property type="evidence" value="ECO:0007669"/>
    <property type="project" value="InterPro"/>
</dbReference>
<dbReference type="OrthoDB" id="2943660at2759"/>
<keyword evidence="4" id="KW-0804">Transcription</keyword>
<comment type="subcellular location">
    <subcellularLocation>
        <location evidence="1">Nucleus</location>
    </subcellularLocation>
</comment>
<evidence type="ECO:0000256" key="4">
    <source>
        <dbReference type="ARBA" id="ARBA00023163"/>
    </source>
</evidence>
<dbReference type="GO" id="GO:0003677">
    <property type="term" value="F:DNA binding"/>
    <property type="evidence" value="ECO:0007669"/>
    <property type="project" value="InterPro"/>
</dbReference>
<dbReference type="Pfam" id="PF00172">
    <property type="entry name" value="Zn_clus"/>
    <property type="match status" value="1"/>
</dbReference>
<keyword evidence="3" id="KW-0805">Transcription regulation</keyword>
<dbReference type="SMART" id="SM00906">
    <property type="entry name" value="Fungal_trans"/>
    <property type="match status" value="1"/>
</dbReference>
<dbReference type="GO" id="GO:0005634">
    <property type="term" value="C:nucleus"/>
    <property type="evidence" value="ECO:0007669"/>
    <property type="project" value="UniProtKB-SubCell"/>
</dbReference>
<dbReference type="Pfam" id="PF04082">
    <property type="entry name" value="Fungal_trans"/>
    <property type="match status" value="1"/>
</dbReference>
<dbReference type="Gene3D" id="4.10.240.10">
    <property type="entry name" value="Zn(2)-C6 fungal-type DNA-binding domain"/>
    <property type="match status" value="1"/>
</dbReference>
<accession>A0A9W4XER1</accession>
<name>A0A9W4XER1_9PLEO</name>
<keyword evidence="8" id="KW-1185">Reference proteome</keyword>
<keyword evidence="5" id="KW-0539">Nucleus</keyword>
<dbReference type="InterPro" id="IPR050815">
    <property type="entry name" value="TF_fung"/>
</dbReference>
<dbReference type="PANTHER" id="PTHR47338">
    <property type="entry name" value="ZN(II)2CYS6 TRANSCRIPTION FACTOR (EUROFUNG)-RELATED"/>
    <property type="match status" value="1"/>
</dbReference>
<organism evidence="7 8">
    <name type="scientific">Periconia digitata</name>
    <dbReference type="NCBI Taxonomy" id="1303443"/>
    <lineage>
        <taxon>Eukaryota</taxon>
        <taxon>Fungi</taxon>
        <taxon>Dikarya</taxon>
        <taxon>Ascomycota</taxon>
        <taxon>Pezizomycotina</taxon>
        <taxon>Dothideomycetes</taxon>
        <taxon>Pleosporomycetidae</taxon>
        <taxon>Pleosporales</taxon>
        <taxon>Massarineae</taxon>
        <taxon>Periconiaceae</taxon>
        <taxon>Periconia</taxon>
    </lineage>
</organism>
<dbReference type="GO" id="GO:0000981">
    <property type="term" value="F:DNA-binding transcription factor activity, RNA polymerase II-specific"/>
    <property type="evidence" value="ECO:0007669"/>
    <property type="project" value="InterPro"/>
</dbReference>
<evidence type="ECO:0000256" key="3">
    <source>
        <dbReference type="ARBA" id="ARBA00023015"/>
    </source>
</evidence>
<evidence type="ECO:0000256" key="5">
    <source>
        <dbReference type="ARBA" id="ARBA00023242"/>
    </source>
</evidence>
<dbReference type="EMBL" id="CAOQHR010000001">
    <property type="protein sequence ID" value="CAI6283220.1"/>
    <property type="molecule type" value="Genomic_DNA"/>
</dbReference>
<dbReference type="CDD" id="cd12148">
    <property type="entry name" value="fungal_TF_MHR"/>
    <property type="match status" value="1"/>
</dbReference>
<dbReference type="SUPFAM" id="SSF57701">
    <property type="entry name" value="Zn2/Cys6 DNA-binding domain"/>
    <property type="match status" value="1"/>
</dbReference>
<dbReference type="PANTHER" id="PTHR47338:SF10">
    <property type="entry name" value="TRANSCRIPTION FACTOR DOMAIN-CONTAINING PROTEIN-RELATED"/>
    <property type="match status" value="1"/>
</dbReference>
<dbReference type="InterPro" id="IPR007219">
    <property type="entry name" value="XnlR_reg_dom"/>
</dbReference>
<dbReference type="InterPro" id="IPR036864">
    <property type="entry name" value="Zn2-C6_fun-type_DNA-bd_sf"/>
</dbReference>
<sequence>MYITRDSISVNSARILYLPQRLTLFLSTSTSVATNMQSLTTPASVSKRKQACNSCRQRKKRCDGERPACSLCRKWGLRCDFAVPAATLPFLDDYSPQLWGNFMGDQSLFPSDPASFGIINPMQDPYRGFEMPMGFDMPTMNPLQSASSANTFSLSNHATEADFLTEVTLPPFDTLLSLVSIFFSDYQNMIPCFHEASFYSELNSGTLQNEAPFLLYSICAMAAHLHPDPFINNQQAAWYNQAKFLYDLTPRNANHAIRTIQTALCLICHGMTTGDYSMCWLLLGKAWRQAASLGINKIDSSHATELIKERLEGLEEDEKKQYLPWQQWAGKSAMEKEECRRTLWLLYIMDRNMSWPSGWPSAIAERHFKVDIPVTNAVFQGMSKDTVPEPSNNAPFVRNLNSLIDSTSIAKTPLNPLHYLVVAHVLVGRIAEHIHSLHDPPDTPEYAQECEALDASLLRLRLSLPRAMSSVLEAPPEDRPQVVWLNVILNSMAMLLHYREASYSSAEESRAIFIRAVIAAKNTALIVKDTARISIRLLYNFPVLCSIYFASCILLIHWRLEKDDSCKGDMEIIKLVLDKAAEEYTVLGGKYQRALKRDLERSHNDLVKLRNVGYKGLLADCSAWEG</sequence>
<proteinExistence type="predicted"/>
<dbReference type="GO" id="GO:0008270">
    <property type="term" value="F:zinc ion binding"/>
    <property type="evidence" value="ECO:0007669"/>
    <property type="project" value="InterPro"/>
</dbReference>
<comment type="caution">
    <text evidence="7">The sequence shown here is derived from an EMBL/GenBank/DDBJ whole genome shotgun (WGS) entry which is preliminary data.</text>
</comment>
<keyword evidence="2" id="KW-0479">Metal-binding</keyword>
<evidence type="ECO:0000313" key="8">
    <source>
        <dbReference type="Proteomes" id="UP001152607"/>
    </source>
</evidence>
<dbReference type="CDD" id="cd00067">
    <property type="entry name" value="GAL4"/>
    <property type="match status" value="1"/>
</dbReference>
<reference evidence="7" key="1">
    <citation type="submission" date="2023-01" db="EMBL/GenBank/DDBJ databases">
        <authorList>
            <person name="Van Ghelder C."/>
            <person name="Rancurel C."/>
        </authorList>
    </citation>
    <scope>NUCLEOTIDE SEQUENCE</scope>
    <source>
        <strain evidence="7">CNCM I-4278</strain>
    </source>
</reference>
<evidence type="ECO:0000313" key="7">
    <source>
        <dbReference type="EMBL" id="CAI6283220.1"/>
    </source>
</evidence>
<dbReference type="AlphaFoldDB" id="A0A9W4XER1"/>
<dbReference type="SMART" id="SM00066">
    <property type="entry name" value="GAL4"/>
    <property type="match status" value="1"/>
</dbReference>
<evidence type="ECO:0000259" key="6">
    <source>
        <dbReference type="PROSITE" id="PS50048"/>
    </source>
</evidence>
<dbReference type="PROSITE" id="PS50048">
    <property type="entry name" value="ZN2_CY6_FUNGAL_2"/>
    <property type="match status" value="1"/>
</dbReference>
<protein>
    <recommendedName>
        <fullName evidence="6">Zn(2)-C6 fungal-type domain-containing protein</fullName>
    </recommendedName>
</protein>
<gene>
    <name evidence="7" type="ORF">PDIGIT_LOCUS2195</name>
</gene>